<accession>W9CH38</accession>
<keyword evidence="3" id="KW-1185">Reference proteome</keyword>
<proteinExistence type="predicted"/>
<dbReference type="AlphaFoldDB" id="W9CH38"/>
<feature type="region of interest" description="Disordered" evidence="1">
    <location>
        <begin position="95"/>
        <end position="118"/>
    </location>
</feature>
<dbReference type="HOGENOM" id="CLU_2074501_0_0_1"/>
<evidence type="ECO:0000313" key="2">
    <source>
        <dbReference type="EMBL" id="ESZ96052.1"/>
    </source>
</evidence>
<reference evidence="2 3" key="1">
    <citation type="journal article" date="2014" name="Genome Announc.">
        <title>Draft genome sequence of Sclerotinia borealis, a psychrophilic plant pathogenic fungus.</title>
        <authorList>
            <person name="Mardanov A.V."/>
            <person name="Beletsky A.V."/>
            <person name="Kadnikov V.V."/>
            <person name="Ignatov A.N."/>
            <person name="Ravin N.V."/>
        </authorList>
    </citation>
    <scope>NUCLEOTIDE SEQUENCE [LARGE SCALE GENOMIC DNA]</scope>
    <source>
        <strain evidence="3">F-4157</strain>
    </source>
</reference>
<organism evidence="2 3">
    <name type="scientific">Sclerotinia borealis (strain F-4128)</name>
    <dbReference type="NCBI Taxonomy" id="1432307"/>
    <lineage>
        <taxon>Eukaryota</taxon>
        <taxon>Fungi</taxon>
        <taxon>Dikarya</taxon>
        <taxon>Ascomycota</taxon>
        <taxon>Pezizomycotina</taxon>
        <taxon>Leotiomycetes</taxon>
        <taxon>Helotiales</taxon>
        <taxon>Sclerotiniaceae</taxon>
        <taxon>Sclerotinia</taxon>
    </lineage>
</organism>
<evidence type="ECO:0000313" key="3">
    <source>
        <dbReference type="Proteomes" id="UP000019487"/>
    </source>
</evidence>
<name>W9CH38_SCLBF</name>
<sequence length="118" mass="12359">MSSHTSSTGNSSRKSTTTSSATKKPTSTSAPIPKIELPSPKKAAKELGIPTATPNISKSKAHLPRRTTNESLLLEPRTRKSAPVKIPAILEPKGSGPVIDVKNSGIRASNDGRPPKAK</sequence>
<protein>
    <submittedName>
        <fullName evidence="2">Uncharacterized protein</fullName>
    </submittedName>
</protein>
<feature type="compositionally biased region" description="Low complexity" evidence="1">
    <location>
        <begin position="1"/>
        <end position="29"/>
    </location>
</feature>
<dbReference type="EMBL" id="AYSA01000155">
    <property type="protein sequence ID" value="ESZ96052.1"/>
    <property type="molecule type" value="Genomic_DNA"/>
</dbReference>
<dbReference type="Proteomes" id="UP000019487">
    <property type="component" value="Unassembled WGS sequence"/>
</dbReference>
<feature type="region of interest" description="Disordered" evidence="1">
    <location>
        <begin position="1"/>
        <end position="79"/>
    </location>
</feature>
<gene>
    <name evidence="2" type="ORF">SBOR_3529</name>
</gene>
<evidence type="ECO:0000256" key="1">
    <source>
        <dbReference type="SAM" id="MobiDB-lite"/>
    </source>
</evidence>
<comment type="caution">
    <text evidence="2">The sequence shown here is derived from an EMBL/GenBank/DDBJ whole genome shotgun (WGS) entry which is preliminary data.</text>
</comment>